<dbReference type="SUPFAM" id="SSF141523">
    <property type="entry name" value="L,D-transpeptidase catalytic domain-like"/>
    <property type="match status" value="1"/>
</dbReference>
<keyword evidence="5 7" id="KW-0573">Peptidoglycan synthesis</keyword>
<evidence type="ECO:0000259" key="10">
    <source>
        <dbReference type="PROSITE" id="PS52029"/>
    </source>
</evidence>
<dbReference type="InterPro" id="IPR038063">
    <property type="entry name" value="Transpep_catalytic_dom"/>
</dbReference>
<dbReference type="GO" id="GO:0008360">
    <property type="term" value="P:regulation of cell shape"/>
    <property type="evidence" value="ECO:0007669"/>
    <property type="project" value="UniProtKB-UniRule"/>
</dbReference>
<dbReference type="InterPro" id="IPR005490">
    <property type="entry name" value="LD_TPept_cat_dom"/>
</dbReference>
<evidence type="ECO:0000256" key="6">
    <source>
        <dbReference type="ARBA" id="ARBA00023316"/>
    </source>
</evidence>
<dbReference type="GO" id="GO:0071555">
    <property type="term" value="P:cell wall organization"/>
    <property type="evidence" value="ECO:0007669"/>
    <property type="project" value="UniProtKB-UniRule"/>
</dbReference>
<evidence type="ECO:0000256" key="5">
    <source>
        <dbReference type="ARBA" id="ARBA00022984"/>
    </source>
</evidence>
<evidence type="ECO:0000313" key="12">
    <source>
        <dbReference type="Proteomes" id="UP000220251"/>
    </source>
</evidence>
<dbReference type="Pfam" id="PF03734">
    <property type="entry name" value="YkuD"/>
    <property type="match status" value="1"/>
</dbReference>
<dbReference type="CDD" id="cd16913">
    <property type="entry name" value="YkuD_like"/>
    <property type="match status" value="1"/>
</dbReference>
<dbReference type="AlphaFoldDB" id="A0A0H5DPF4"/>
<evidence type="ECO:0000256" key="4">
    <source>
        <dbReference type="ARBA" id="ARBA00022960"/>
    </source>
</evidence>
<keyword evidence="9" id="KW-1133">Transmembrane helix</keyword>
<dbReference type="InterPro" id="IPR050979">
    <property type="entry name" value="LD-transpeptidase"/>
</dbReference>
<evidence type="ECO:0000313" key="11">
    <source>
        <dbReference type="EMBL" id="CRX38436.1"/>
    </source>
</evidence>
<name>A0A0H5DPF4_9BACT</name>
<accession>A0A0H5DPF4</accession>
<reference evidence="12" key="1">
    <citation type="submission" date="2015-06" db="EMBL/GenBank/DDBJ databases">
        <authorList>
            <person name="Bertelli C."/>
        </authorList>
    </citation>
    <scope>NUCLEOTIDE SEQUENCE [LARGE SCALE GENOMIC DNA]</scope>
    <source>
        <strain evidence="12">CRIB-30</strain>
    </source>
</reference>
<evidence type="ECO:0000256" key="8">
    <source>
        <dbReference type="SAM" id="MobiDB-lite"/>
    </source>
</evidence>
<feature type="active site" description="Nucleophile" evidence="7">
    <location>
        <position position="296"/>
    </location>
</feature>
<keyword evidence="12" id="KW-1185">Reference proteome</keyword>
<organism evidence="11 12">
    <name type="scientific">Estrella lausannensis</name>
    <dbReference type="NCBI Taxonomy" id="483423"/>
    <lineage>
        <taxon>Bacteria</taxon>
        <taxon>Pseudomonadati</taxon>
        <taxon>Chlamydiota</taxon>
        <taxon>Chlamydiia</taxon>
        <taxon>Parachlamydiales</taxon>
        <taxon>Candidatus Criblamydiaceae</taxon>
        <taxon>Estrella</taxon>
    </lineage>
</organism>
<feature type="domain" description="L,D-TPase catalytic" evidence="10">
    <location>
        <begin position="168"/>
        <end position="322"/>
    </location>
</feature>
<dbReference type="GO" id="GO:0016740">
    <property type="term" value="F:transferase activity"/>
    <property type="evidence" value="ECO:0007669"/>
    <property type="project" value="UniProtKB-KW"/>
</dbReference>
<evidence type="ECO:0000256" key="7">
    <source>
        <dbReference type="PROSITE-ProRule" id="PRU01373"/>
    </source>
</evidence>
<dbReference type="PANTHER" id="PTHR30582">
    <property type="entry name" value="L,D-TRANSPEPTIDASE"/>
    <property type="match status" value="1"/>
</dbReference>
<feature type="compositionally biased region" description="Basic and acidic residues" evidence="8">
    <location>
        <begin position="65"/>
        <end position="79"/>
    </location>
</feature>
<feature type="transmembrane region" description="Helical" evidence="9">
    <location>
        <begin position="6"/>
        <end position="24"/>
    </location>
</feature>
<comment type="similarity">
    <text evidence="2">Belongs to the YkuD family.</text>
</comment>
<dbReference type="GO" id="GO:0018104">
    <property type="term" value="P:peptidoglycan-protein cross-linking"/>
    <property type="evidence" value="ECO:0007669"/>
    <property type="project" value="TreeGrafter"/>
</dbReference>
<evidence type="ECO:0000256" key="3">
    <source>
        <dbReference type="ARBA" id="ARBA00022679"/>
    </source>
</evidence>
<dbReference type="GO" id="GO:0005576">
    <property type="term" value="C:extracellular region"/>
    <property type="evidence" value="ECO:0007669"/>
    <property type="project" value="TreeGrafter"/>
</dbReference>
<feature type="active site" description="Proton donor/acceptor" evidence="7">
    <location>
        <position position="269"/>
    </location>
</feature>
<protein>
    <submittedName>
        <fullName evidence="11">Putative L,D-transpeptidase</fullName>
        <ecNumber evidence="11">2.-.-.-</ecNumber>
    </submittedName>
</protein>
<feature type="region of interest" description="Disordered" evidence="8">
    <location>
        <begin position="51"/>
        <end position="80"/>
    </location>
</feature>
<evidence type="ECO:0000256" key="9">
    <source>
        <dbReference type="SAM" id="Phobius"/>
    </source>
</evidence>
<keyword evidence="4 7" id="KW-0133">Cell shape</keyword>
<dbReference type="Gene3D" id="2.40.440.10">
    <property type="entry name" value="L,D-transpeptidase catalytic domain-like"/>
    <property type="match status" value="1"/>
</dbReference>
<evidence type="ECO:0000256" key="1">
    <source>
        <dbReference type="ARBA" id="ARBA00004752"/>
    </source>
</evidence>
<evidence type="ECO:0000256" key="2">
    <source>
        <dbReference type="ARBA" id="ARBA00005992"/>
    </source>
</evidence>
<proteinExistence type="inferred from homology"/>
<gene>
    <name evidence="11" type="ORF">ELAC_1092</name>
</gene>
<dbReference type="PROSITE" id="PS52029">
    <property type="entry name" value="LD_TPASE"/>
    <property type="match status" value="1"/>
</dbReference>
<keyword evidence="9" id="KW-0472">Membrane</keyword>
<dbReference type="UniPathway" id="UPA00219"/>
<dbReference type="Proteomes" id="UP000220251">
    <property type="component" value="Unassembled WGS sequence"/>
</dbReference>
<keyword evidence="3 11" id="KW-0808">Transferase</keyword>
<comment type="pathway">
    <text evidence="1 7">Cell wall biogenesis; peptidoglycan biosynthesis.</text>
</comment>
<dbReference type="EC" id="2.-.-.-" evidence="11"/>
<dbReference type="RefSeq" id="WP_098038296.1">
    <property type="nucleotide sequence ID" value="NZ_CWGJ01000012.1"/>
</dbReference>
<sequence>MNLPKLFFFLAVSLLGVIAVVAVFKKAKDKSDQELQAAKVMEIELGEQVRSLSGAGEETPTSEIVKPETIKEETRRSDEQLPTANRIEELFRKGDPKLPIVETVVYKSRVDWLQGRPAWISDYASHYKTSRHFIARSLNGKTDYFKQDVAIGDRFNVFRKDKDIAFYLVIDTSRSKMWLYYYDKGLDERVLIKNYDVGLGRVAPQNPSGLLTPLGTYKLGEKVAIYKPKQQGTFNGDKIEMMRVFGTRWIPFEKEIDGATAPAKGFGIHGAPWAVNEKGVFAEDRKCIGKYESDGCVRLASDDVEELFAIVITKPTYAVLVKDFFDAKLPGKEAK</sequence>
<dbReference type="OrthoDB" id="9787225at2"/>
<keyword evidence="9" id="KW-0812">Transmembrane</keyword>
<dbReference type="GO" id="GO:0071972">
    <property type="term" value="F:peptidoglycan L,D-transpeptidase activity"/>
    <property type="evidence" value="ECO:0007669"/>
    <property type="project" value="TreeGrafter"/>
</dbReference>
<keyword evidence="6 7" id="KW-0961">Cell wall biogenesis/degradation</keyword>
<dbReference type="EMBL" id="CWGJ01000012">
    <property type="protein sequence ID" value="CRX38436.1"/>
    <property type="molecule type" value="Genomic_DNA"/>
</dbReference>